<evidence type="ECO:0000259" key="12">
    <source>
        <dbReference type="PROSITE" id="PS50111"/>
    </source>
</evidence>
<dbReference type="Gene3D" id="6.10.340.10">
    <property type="match status" value="1"/>
</dbReference>
<evidence type="ECO:0000256" key="5">
    <source>
        <dbReference type="ARBA" id="ARBA00022989"/>
    </source>
</evidence>
<evidence type="ECO:0000256" key="8">
    <source>
        <dbReference type="ARBA" id="ARBA00029447"/>
    </source>
</evidence>
<accession>A0A1G9BEG6</accession>
<dbReference type="EMBL" id="FNGA01000001">
    <property type="protein sequence ID" value="SDK37861.1"/>
    <property type="molecule type" value="Genomic_DNA"/>
</dbReference>
<comment type="similarity">
    <text evidence="8">Belongs to the methyl-accepting chemotaxis (MCP) protein family.</text>
</comment>
<evidence type="ECO:0000256" key="3">
    <source>
        <dbReference type="ARBA" id="ARBA00022500"/>
    </source>
</evidence>
<dbReference type="FunFam" id="1.10.287.950:FF:000001">
    <property type="entry name" value="Methyl-accepting chemotaxis sensory transducer"/>
    <property type="match status" value="1"/>
</dbReference>
<evidence type="ECO:0000313" key="15">
    <source>
        <dbReference type="Proteomes" id="UP000199053"/>
    </source>
</evidence>
<dbReference type="Gene3D" id="1.10.287.950">
    <property type="entry name" value="Methyl-accepting chemotaxis protein"/>
    <property type="match status" value="1"/>
</dbReference>
<feature type="transmembrane region" description="Helical" evidence="11">
    <location>
        <begin position="320"/>
        <end position="343"/>
    </location>
</feature>
<evidence type="ECO:0000256" key="11">
    <source>
        <dbReference type="SAM" id="Phobius"/>
    </source>
</evidence>
<dbReference type="Pfam" id="PF00015">
    <property type="entry name" value="MCPsignal"/>
    <property type="match status" value="1"/>
</dbReference>
<feature type="coiled-coil region" evidence="10">
    <location>
        <begin position="389"/>
        <end position="437"/>
    </location>
</feature>
<dbReference type="PROSITE" id="PS50111">
    <property type="entry name" value="CHEMOTAXIS_TRANSDUC_2"/>
    <property type="match status" value="1"/>
</dbReference>
<dbReference type="SUPFAM" id="SSF103190">
    <property type="entry name" value="Sensory domain-like"/>
    <property type="match status" value="1"/>
</dbReference>
<feature type="domain" description="Methyl-accepting transducer" evidence="12">
    <location>
        <begin position="445"/>
        <end position="681"/>
    </location>
</feature>
<keyword evidence="15" id="KW-1185">Reference proteome</keyword>
<dbReference type="PANTHER" id="PTHR32089:SF112">
    <property type="entry name" value="LYSOZYME-LIKE PROTEIN-RELATED"/>
    <property type="match status" value="1"/>
</dbReference>
<keyword evidence="2" id="KW-1003">Cell membrane</keyword>
<evidence type="ECO:0000256" key="4">
    <source>
        <dbReference type="ARBA" id="ARBA00022692"/>
    </source>
</evidence>
<dbReference type="SMART" id="SM00304">
    <property type="entry name" value="HAMP"/>
    <property type="match status" value="1"/>
</dbReference>
<dbReference type="PRINTS" id="PR00260">
    <property type="entry name" value="CHEMTRNSDUCR"/>
</dbReference>
<feature type="transmembrane region" description="Helical" evidence="11">
    <location>
        <begin position="12"/>
        <end position="31"/>
    </location>
</feature>
<dbReference type="CDD" id="cd12912">
    <property type="entry name" value="PDC2_MCP_like"/>
    <property type="match status" value="1"/>
</dbReference>
<keyword evidence="10" id="KW-0175">Coiled coil</keyword>
<evidence type="ECO:0000256" key="10">
    <source>
        <dbReference type="SAM" id="Coils"/>
    </source>
</evidence>
<dbReference type="RefSeq" id="WP_092157482.1">
    <property type="nucleotide sequence ID" value="NZ_FNGA01000001.1"/>
</dbReference>
<dbReference type="Proteomes" id="UP000199053">
    <property type="component" value="Unassembled WGS sequence"/>
</dbReference>
<keyword evidence="7 9" id="KW-0807">Transducer</keyword>
<gene>
    <name evidence="14" type="ORF">SAMN05660337_0265</name>
</gene>
<dbReference type="InterPro" id="IPR029151">
    <property type="entry name" value="Sensor-like_sf"/>
</dbReference>
<dbReference type="GO" id="GO:0004888">
    <property type="term" value="F:transmembrane signaling receptor activity"/>
    <property type="evidence" value="ECO:0007669"/>
    <property type="project" value="InterPro"/>
</dbReference>
<dbReference type="AlphaFoldDB" id="A0A1G9BEG6"/>
<dbReference type="InterPro" id="IPR003660">
    <property type="entry name" value="HAMP_dom"/>
</dbReference>
<protein>
    <submittedName>
        <fullName evidence="14">Methyl-accepting chemotaxis sensory transducer with Cache sensor</fullName>
    </submittedName>
</protein>
<name>A0A1G9BEG6_9BACT</name>
<keyword evidence="6 11" id="KW-0472">Membrane</keyword>
<dbReference type="CDD" id="cd12913">
    <property type="entry name" value="PDC1_MCP_like"/>
    <property type="match status" value="1"/>
</dbReference>
<dbReference type="InterPro" id="IPR033479">
    <property type="entry name" value="dCache_1"/>
</dbReference>
<dbReference type="SUPFAM" id="SSF58104">
    <property type="entry name" value="Methyl-accepting chemotaxis protein (MCP) signaling domain"/>
    <property type="match status" value="1"/>
</dbReference>
<keyword evidence="4 11" id="KW-0812">Transmembrane</keyword>
<proteinExistence type="inferred from homology"/>
<evidence type="ECO:0000256" key="7">
    <source>
        <dbReference type="ARBA" id="ARBA00023224"/>
    </source>
</evidence>
<dbReference type="Gene3D" id="3.30.450.20">
    <property type="entry name" value="PAS domain"/>
    <property type="match status" value="2"/>
</dbReference>
<dbReference type="GO" id="GO:0006935">
    <property type="term" value="P:chemotaxis"/>
    <property type="evidence" value="ECO:0007669"/>
    <property type="project" value="UniProtKB-KW"/>
</dbReference>
<evidence type="ECO:0000259" key="13">
    <source>
        <dbReference type="PROSITE" id="PS50885"/>
    </source>
</evidence>
<dbReference type="InterPro" id="IPR004089">
    <property type="entry name" value="MCPsignal_dom"/>
</dbReference>
<sequence length="718" mass="77286">MLKNLRIGPKIAISMSVLMILIFVTFTSITVTKTRQISRDQATDMAEEMAARYGNQVKNNIEKALDAALAGSAAFISFSSYGHNLDREMADHFIQQLTLSDPMFFGTQVVMEPNALDGRDAEYKGTKEWYGPNGEYGPYFWRENGSLKAEDLIQYKPATTREWYMGPRDSRGPILTEPYYTEVAKTSMATISVPMIKNGRFIGIVGIDFVLKAFQKMVDTIRPMETGYAFLASNKGYCVAHPDKGLIGKNITDAFPQDVRNEISSAISNGKPFHKDIISPLDGKEYFFLFEPIMVQGTSTPWAIGLAIPTQKIYAEAQHFLTISLILSAAAIFLVLIVVLLIANSVAKPINSMVGFAQDIADGNFDSKPDSRHFGGELLTLYDALSSMVKSLVELIGTAEEKTQEAERQTQAAQVALKEASEAKEAAERAKAEGMLQAANQLEGIVDQVTSASEELASQIEESSRGTEIQRERTSESATAMEQMNASVLEVAQNASQAAESAMDAKGNAEEGGKIVADVVSSINAVNTAAEIMASGLNDLGTQAEGISQVITVITDIADQTNLLALNAAIEAARAGEAGRGFAVVADEVRKLAEKTMQATHEVGQAVHAIQAGTRKSIEEMNNAASMVTKSTDLAGKAGDSLHSIVEIVDSTADQVRAIATASEEQSAASEQISRGTEEVNRIAADTAEAMNQSSQAVADLARLSSDLQALIEDLKNV</sequence>
<evidence type="ECO:0000256" key="6">
    <source>
        <dbReference type="ARBA" id="ARBA00023136"/>
    </source>
</evidence>
<dbReference type="OrthoDB" id="9814362at2"/>
<evidence type="ECO:0000256" key="1">
    <source>
        <dbReference type="ARBA" id="ARBA00004651"/>
    </source>
</evidence>
<dbReference type="CDD" id="cd11386">
    <property type="entry name" value="MCP_signal"/>
    <property type="match status" value="1"/>
</dbReference>
<reference evidence="15" key="1">
    <citation type="submission" date="2016-10" db="EMBL/GenBank/DDBJ databases">
        <authorList>
            <person name="Varghese N."/>
            <person name="Submissions S."/>
        </authorList>
    </citation>
    <scope>NUCLEOTIDE SEQUENCE [LARGE SCALE GENOMIC DNA]</scope>
    <source>
        <strain evidence="15">DSM 16995</strain>
    </source>
</reference>
<dbReference type="Pfam" id="PF02743">
    <property type="entry name" value="dCache_1"/>
    <property type="match status" value="1"/>
</dbReference>
<evidence type="ECO:0000256" key="2">
    <source>
        <dbReference type="ARBA" id="ARBA00022475"/>
    </source>
</evidence>
<keyword evidence="5 11" id="KW-1133">Transmembrane helix</keyword>
<dbReference type="GO" id="GO:0005886">
    <property type="term" value="C:plasma membrane"/>
    <property type="evidence" value="ECO:0007669"/>
    <property type="project" value="UniProtKB-SubCell"/>
</dbReference>
<organism evidence="14 15">
    <name type="scientific">Maridesulfovibrio ferrireducens</name>
    <dbReference type="NCBI Taxonomy" id="246191"/>
    <lineage>
        <taxon>Bacteria</taxon>
        <taxon>Pseudomonadati</taxon>
        <taxon>Thermodesulfobacteriota</taxon>
        <taxon>Desulfovibrionia</taxon>
        <taxon>Desulfovibrionales</taxon>
        <taxon>Desulfovibrionaceae</taxon>
        <taxon>Maridesulfovibrio</taxon>
    </lineage>
</organism>
<evidence type="ECO:0000313" key="14">
    <source>
        <dbReference type="EMBL" id="SDK37861.1"/>
    </source>
</evidence>
<evidence type="ECO:0000256" key="9">
    <source>
        <dbReference type="PROSITE-ProRule" id="PRU00284"/>
    </source>
</evidence>
<dbReference type="Pfam" id="PF00672">
    <property type="entry name" value="HAMP"/>
    <property type="match status" value="1"/>
</dbReference>
<dbReference type="SMART" id="SM00283">
    <property type="entry name" value="MA"/>
    <property type="match status" value="1"/>
</dbReference>
<dbReference type="GO" id="GO:0007165">
    <property type="term" value="P:signal transduction"/>
    <property type="evidence" value="ECO:0007669"/>
    <property type="project" value="UniProtKB-KW"/>
</dbReference>
<comment type="subcellular location">
    <subcellularLocation>
        <location evidence="1">Cell membrane</location>
        <topology evidence="1">Multi-pass membrane protein</topology>
    </subcellularLocation>
</comment>
<dbReference type="PROSITE" id="PS50885">
    <property type="entry name" value="HAMP"/>
    <property type="match status" value="1"/>
</dbReference>
<dbReference type="PANTHER" id="PTHR32089">
    <property type="entry name" value="METHYL-ACCEPTING CHEMOTAXIS PROTEIN MCPB"/>
    <property type="match status" value="1"/>
</dbReference>
<dbReference type="STRING" id="246191.SAMN05660337_0265"/>
<feature type="domain" description="HAMP" evidence="13">
    <location>
        <begin position="344"/>
        <end position="397"/>
    </location>
</feature>
<dbReference type="InterPro" id="IPR004090">
    <property type="entry name" value="Chemotax_Me-accpt_rcpt"/>
</dbReference>
<keyword evidence="3" id="KW-0145">Chemotaxis</keyword>